<dbReference type="STRING" id="1743168.A8O14_02975"/>
<organism evidence="2 3">
    <name type="scientific">Polynucleobacter wuianus</name>
    <dbReference type="NCBI Taxonomy" id="1743168"/>
    <lineage>
        <taxon>Bacteria</taxon>
        <taxon>Pseudomonadati</taxon>
        <taxon>Pseudomonadota</taxon>
        <taxon>Betaproteobacteria</taxon>
        <taxon>Burkholderiales</taxon>
        <taxon>Burkholderiaceae</taxon>
        <taxon>Polynucleobacter</taxon>
    </lineage>
</organism>
<dbReference type="Proteomes" id="UP000078463">
    <property type="component" value="Chromosome"/>
</dbReference>
<name>A0A191UDW8_9BURK</name>
<keyword evidence="3" id="KW-1185">Reference proteome</keyword>
<dbReference type="OrthoDB" id="9851587at2"/>
<evidence type="ECO:0000313" key="2">
    <source>
        <dbReference type="EMBL" id="ANI99147.1"/>
    </source>
</evidence>
<reference evidence="3" key="1">
    <citation type="submission" date="2016-05" db="EMBL/GenBank/DDBJ databases">
        <title>Polynucleobacter sp. QLW-P1FAT50C-4 genome.</title>
        <authorList>
            <person name="Hahn M.W."/>
        </authorList>
    </citation>
    <scope>NUCLEOTIDE SEQUENCE [LARGE SCALE GENOMIC DNA]</scope>
    <source>
        <strain evidence="3">QLW-P1FAT50C-4</strain>
    </source>
</reference>
<accession>A0A191UDW8</accession>
<protein>
    <submittedName>
        <fullName evidence="2">Uncharacterized protein</fullName>
    </submittedName>
</protein>
<dbReference type="KEGG" id="pwu:A8O14_02975"/>
<sequence length="95" mass="10295">MATGTRTRKVMTADDYKAKLEKAKEAYKALEQKAYATELEALIKGQNIVSAINAIKAGTKDISDIAILTAIGKAAGIKNFAITQTEVKKRKPKVK</sequence>
<dbReference type="EMBL" id="CP015922">
    <property type="protein sequence ID" value="ANI99147.1"/>
    <property type="molecule type" value="Genomic_DNA"/>
</dbReference>
<dbReference type="RefSeq" id="WP_068948152.1">
    <property type="nucleotide sequence ID" value="NZ_CP015922.1"/>
</dbReference>
<keyword evidence="1" id="KW-0175">Coiled coil</keyword>
<gene>
    <name evidence="2" type="ORF">A8O14_02975</name>
</gene>
<evidence type="ECO:0000313" key="3">
    <source>
        <dbReference type="Proteomes" id="UP000078463"/>
    </source>
</evidence>
<proteinExistence type="predicted"/>
<feature type="coiled-coil region" evidence="1">
    <location>
        <begin position="13"/>
        <end position="40"/>
    </location>
</feature>
<dbReference type="AlphaFoldDB" id="A0A191UDW8"/>
<evidence type="ECO:0000256" key="1">
    <source>
        <dbReference type="SAM" id="Coils"/>
    </source>
</evidence>